<protein>
    <submittedName>
        <fullName evidence="9">Uncharacterized protein LOC103513947</fullName>
    </submittedName>
</protein>
<evidence type="ECO:0000256" key="1">
    <source>
        <dbReference type="ARBA" id="ARBA00004141"/>
    </source>
</evidence>
<feature type="transmembrane region" description="Helical" evidence="7">
    <location>
        <begin position="107"/>
        <end position="127"/>
    </location>
</feature>
<evidence type="ECO:0000256" key="2">
    <source>
        <dbReference type="ARBA" id="ARBA00022448"/>
    </source>
</evidence>
<dbReference type="GeneID" id="103513947"/>
<keyword evidence="3 7" id="KW-0812">Transmembrane</keyword>
<dbReference type="AlphaFoldDB" id="A0A3Q0J7A5"/>
<organism evidence="8 9">
    <name type="scientific">Diaphorina citri</name>
    <name type="common">Asian citrus psyllid</name>
    <dbReference type="NCBI Taxonomy" id="121845"/>
    <lineage>
        <taxon>Eukaryota</taxon>
        <taxon>Metazoa</taxon>
        <taxon>Ecdysozoa</taxon>
        <taxon>Arthropoda</taxon>
        <taxon>Hexapoda</taxon>
        <taxon>Insecta</taxon>
        <taxon>Pterygota</taxon>
        <taxon>Neoptera</taxon>
        <taxon>Paraneoptera</taxon>
        <taxon>Hemiptera</taxon>
        <taxon>Sternorrhyncha</taxon>
        <taxon>Psylloidea</taxon>
        <taxon>Psyllidae</taxon>
        <taxon>Diaphorininae</taxon>
        <taxon>Diaphorina</taxon>
    </lineage>
</organism>
<sequence>MAEKLHEYQGWAGRLHDLKDRVKDRWEAGAAGGSDPTRTWDSILLNCLSRETPDGKPDYSHIYRKKTRAELFRISAAIMGIEYSYAAETAFVSPTLLKIGVDHAHMTMVWGLSPLVGFCLTPILGSLSDRCRWSLGGGGVTLCLDCLETSYLPRRLMFSTLKPDEVEETSFSQNGSTSGVPKPPGVPKEVEGRKFKPPIPPDIILPDVEEAPPSLKQYIVSIFQLPYSLRVLCATNLFCWMAHVCYSLYFTD</sequence>
<feature type="transmembrane region" description="Helical" evidence="7">
    <location>
        <begin position="71"/>
        <end position="87"/>
    </location>
</feature>
<comment type="subcellular location">
    <subcellularLocation>
        <location evidence="1">Membrane</location>
        <topology evidence="1">Multi-pass membrane protein</topology>
    </subcellularLocation>
</comment>
<feature type="compositionally biased region" description="Polar residues" evidence="6">
    <location>
        <begin position="169"/>
        <end position="178"/>
    </location>
</feature>
<feature type="transmembrane region" description="Helical" evidence="7">
    <location>
        <begin position="227"/>
        <end position="249"/>
    </location>
</feature>
<dbReference type="KEGG" id="dci:103513947"/>
<dbReference type="RefSeq" id="XP_026682833.1">
    <property type="nucleotide sequence ID" value="XM_026827032.1"/>
</dbReference>
<evidence type="ECO:0000256" key="7">
    <source>
        <dbReference type="SAM" id="Phobius"/>
    </source>
</evidence>
<proteinExistence type="predicted"/>
<accession>A0A3Q0J7A5</accession>
<dbReference type="PaxDb" id="121845-A0A3Q0J7A5"/>
<evidence type="ECO:0000256" key="3">
    <source>
        <dbReference type="ARBA" id="ARBA00022692"/>
    </source>
</evidence>
<dbReference type="Proteomes" id="UP000079169">
    <property type="component" value="Unplaced"/>
</dbReference>
<evidence type="ECO:0000256" key="6">
    <source>
        <dbReference type="SAM" id="MobiDB-lite"/>
    </source>
</evidence>
<evidence type="ECO:0000256" key="4">
    <source>
        <dbReference type="ARBA" id="ARBA00022989"/>
    </source>
</evidence>
<reference evidence="9" key="1">
    <citation type="submission" date="2025-08" db="UniProtKB">
        <authorList>
            <consortium name="RefSeq"/>
        </authorList>
    </citation>
    <scope>IDENTIFICATION</scope>
</reference>
<gene>
    <name evidence="9" type="primary">LOC103513947</name>
</gene>
<keyword evidence="2" id="KW-0813">Transport</keyword>
<dbReference type="GO" id="GO:0008506">
    <property type="term" value="F:sucrose:proton symporter activity"/>
    <property type="evidence" value="ECO:0007669"/>
    <property type="project" value="TreeGrafter"/>
</dbReference>
<evidence type="ECO:0000313" key="8">
    <source>
        <dbReference type="Proteomes" id="UP000079169"/>
    </source>
</evidence>
<dbReference type="PANTHER" id="PTHR19432:SF35">
    <property type="entry name" value="SOLUTE CARRIER FAMILY 45 MEMBER 3 ISOFORM X1"/>
    <property type="match status" value="1"/>
</dbReference>
<keyword evidence="5 7" id="KW-0472">Membrane</keyword>
<dbReference type="STRING" id="121845.A0A3Q0J7A5"/>
<keyword evidence="8" id="KW-1185">Reference proteome</keyword>
<dbReference type="PANTHER" id="PTHR19432">
    <property type="entry name" value="SUGAR TRANSPORTER"/>
    <property type="match status" value="1"/>
</dbReference>
<name>A0A3Q0J7A5_DIACI</name>
<dbReference type="GO" id="GO:0016020">
    <property type="term" value="C:membrane"/>
    <property type="evidence" value="ECO:0007669"/>
    <property type="project" value="UniProtKB-SubCell"/>
</dbReference>
<evidence type="ECO:0000313" key="9">
    <source>
        <dbReference type="RefSeq" id="XP_026682833.1"/>
    </source>
</evidence>
<evidence type="ECO:0000256" key="5">
    <source>
        <dbReference type="ARBA" id="ARBA00023136"/>
    </source>
</evidence>
<keyword evidence="4 7" id="KW-1133">Transmembrane helix</keyword>
<feature type="region of interest" description="Disordered" evidence="6">
    <location>
        <begin position="169"/>
        <end position="198"/>
    </location>
</feature>